<sequence length="327" mass="34598">MILWETIMRHPRVRAAHLKTASFTPAALKPLLLGTALLGLTGLSACQSRARQDVFKTPTGTCAYMMPTISGTRTYEPRKVAAEDNKNAPDSAIAYADPETPAFCDRPLSETVQSSIELADYTHGLTTTGLLPILQKDGPFTVFGIPNAVLEQYDTQTQGKLTAPENTALLKEILSYSIVKGKWSVSQLRAAATASPTHSVGLPTLNGHILSAWVDQPTGQIILGNGEGMTSRLWVTGIPQSNGMLYFTQSLILPPVAPPATAPTPRPHGIKVHSGTARSVAPVSKQPATVTPVAPVSQPLPGHRAASAGLDTLSMPPSLQSQGTSSR</sequence>
<dbReference type="Proteomes" id="UP000195072">
    <property type="component" value="Unassembled WGS sequence"/>
</dbReference>
<feature type="compositionally biased region" description="Polar residues" evidence="1">
    <location>
        <begin position="315"/>
        <end position="327"/>
    </location>
</feature>
<evidence type="ECO:0000256" key="1">
    <source>
        <dbReference type="SAM" id="MobiDB-lite"/>
    </source>
</evidence>
<dbReference type="EMBL" id="JOOZ01000056">
    <property type="protein sequence ID" value="OUL65654.1"/>
    <property type="molecule type" value="Genomic_DNA"/>
</dbReference>
<comment type="caution">
    <text evidence="3">The sequence shown here is derived from an EMBL/GenBank/DDBJ whole genome shotgun (WGS) entry which is preliminary data.</text>
</comment>
<dbReference type="Pfam" id="PF02469">
    <property type="entry name" value="Fasciclin"/>
    <property type="match status" value="1"/>
</dbReference>
<evidence type="ECO:0000259" key="2">
    <source>
        <dbReference type="PROSITE" id="PS50213"/>
    </source>
</evidence>
<reference evidence="3 4" key="1">
    <citation type="submission" date="2014-06" db="EMBL/GenBank/DDBJ databases">
        <authorList>
            <person name="Ju J."/>
            <person name="Zhang J."/>
        </authorList>
    </citation>
    <scope>NUCLEOTIDE SEQUENCE [LARGE SCALE GENOMIC DNA]</scope>
    <source>
        <strain evidence="3">DmL_050</strain>
    </source>
</reference>
<dbReference type="InterPro" id="IPR000782">
    <property type="entry name" value="FAS1_domain"/>
</dbReference>
<dbReference type="Gene3D" id="2.30.180.10">
    <property type="entry name" value="FAS1 domain"/>
    <property type="match status" value="1"/>
</dbReference>
<accession>A0A252EHH9</accession>
<feature type="domain" description="FAS1" evidence="2">
    <location>
        <begin position="105"/>
        <end position="252"/>
    </location>
</feature>
<evidence type="ECO:0000313" key="3">
    <source>
        <dbReference type="EMBL" id="OUL65654.1"/>
    </source>
</evidence>
<dbReference type="SUPFAM" id="SSF82153">
    <property type="entry name" value="FAS1 domain"/>
    <property type="match status" value="1"/>
</dbReference>
<organism evidence="3 4">
    <name type="scientific">Acetobacter senegalensis</name>
    <dbReference type="NCBI Taxonomy" id="446692"/>
    <lineage>
        <taxon>Bacteria</taxon>
        <taxon>Pseudomonadati</taxon>
        <taxon>Pseudomonadota</taxon>
        <taxon>Alphaproteobacteria</taxon>
        <taxon>Acetobacterales</taxon>
        <taxon>Acetobacteraceae</taxon>
        <taxon>Acetobacter</taxon>
    </lineage>
</organism>
<dbReference type="AlphaFoldDB" id="A0A252EHH9"/>
<dbReference type="InterPro" id="IPR036378">
    <property type="entry name" value="FAS1_dom_sf"/>
</dbReference>
<protein>
    <submittedName>
        <fullName evidence="3">Fasciclin</fullName>
    </submittedName>
</protein>
<feature type="region of interest" description="Disordered" evidence="1">
    <location>
        <begin position="258"/>
        <end position="327"/>
    </location>
</feature>
<evidence type="ECO:0000313" key="4">
    <source>
        <dbReference type="Proteomes" id="UP000195072"/>
    </source>
</evidence>
<proteinExistence type="predicted"/>
<name>A0A252EHH9_9PROT</name>
<dbReference type="PROSITE" id="PS50213">
    <property type="entry name" value="FAS1"/>
    <property type="match status" value="1"/>
</dbReference>
<gene>
    <name evidence="3" type="ORF">HK16_14605</name>
</gene>